<protein>
    <recommendedName>
        <fullName evidence="3">Tc1-like transposase DDE domain-containing protein</fullName>
    </recommendedName>
</protein>
<evidence type="ECO:0008006" key="3">
    <source>
        <dbReference type="Google" id="ProtNLM"/>
    </source>
</evidence>
<dbReference type="GO" id="GO:0003676">
    <property type="term" value="F:nucleic acid binding"/>
    <property type="evidence" value="ECO:0007669"/>
    <property type="project" value="InterPro"/>
</dbReference>
<dbReference type="Gene3D" id="3.30.420.10">
    <property type="entry name" value="Ribonuclease H-like superfamily/Ribonuclease H"/>
    <property type="match status" value="1"/>
</dbReference>
<dbReference type="EMBL" id="JAPWTK010000509">
    <property type="protein sequence ID" value="KAJ8939099.1"/>
    <property type="molecule type" value="Genomic_DNA"/>
</dbReference>
<evidence type="ECO:0000313" key="1">
    <source>
        <dbReference type="EMBL" id="KAJ8939099.1"/>
    </source>
</evidence>
<sequence length="86" mass="9921">MKRYLLDGEFLIGGIIICGIPRPHILFFSIFQQEFAVIGRESEFIWPPKSPDLNPLDLSVWTNVKDLIYQEEVISSLLLVEKLSSR</sequence>
<accession>A0AAV8XJX7</accession>
<keyword evidence="2" id="KW-1185">Reference proteome</keyword>
<proteinExistence type="predicted"/>
<dbReference type="AlphaFoldDB" id="A0AAV8XJX7"/>
<organism evidence="1 2">
    <name type="scientific">Aromia moschata</name>
    <dbReference type="NCBI Taxonomy" id="1265417"/>
    <lineage>
        <taxon>Eukaryota</taxon>
        <taxon>Metazoa</taxon>
        <taxon>Ecdysozoa</taxon>
        <taxon>Arthropoda</taxon>
        <taxon>Hexapoda</taxon>
        <taxon>Insecta</taxon>
        <taxon>Pterygota</taxon>
        <taxon>Neoptera</taxon>
        <taxon>Endopterygota</taxon>
        <taxon>Coleoptera</taxon>
        <taxon>Polyphaga</taxon>
        <taxon>Cucujiformia</taxon>
        <taxon>Chrysomeloidea</taxon>
        <taxon>Cerambycidae</taxon>
        <taxon>Cerambycinae</taxon>
        <taxon>Callichromatini</taxon>
        <taxon>Aromia</taxon>
    </lineage>
</organism>
<name>A0AAV8XJX7_9CUCU</name>
<reference evidence="1" key="1">
    <citation type="journal article" date="2023" name="Insect Mol. Biol.">
        <title>Genome sequencing provides insights into the evolution of gene families encoding plant cell wall-degrading enzymes in longhorned beetles.</title>
        <authorList>
            <person name="Shin N.R."/>
            <person name="Okamura Y."/>
            <person name="Kirsch R."/>
            <person name="Pauchet Y."/>
        </authorList>
    </citation>
    <scope>NUCLEOTIDE SEQUENCE</scope>
    <source>
        <strain evidence="1">AMC_N1</strain>
    </source>
</reference>
<evidence type="ECO:0000313" key="2">
    <source>
        <dbReference type="Proteomes" id="UP001162162"/>
    </source>
</evidence>
<dbReference type="InterPro" id="IPR036397">
    <property type="entry name" value="RNaseH_sf"/>
</dbReference>
<gene>
    <name evidence="1" type="ORF">NQ318_003212</name>
</gene>
<comment type="caution">
    <text evidence="1">The sequence shown here is derived from an EMBL/GenBank/DDBJ whole genome shotgun (WGS) entry which is preliminary data.</text>
</comment>
<dbReference type="Proteomes" id="UP001162162">
    <property type="component" value="Unassembled WGS sequence"/>
</dbReference>